<comment type="caution">
    <text evidence="1">The sequence shown here is derived from an EMBL/GenBank/DDBJ whole genome shotgun (WGS) entry which is preliminary data.</text>
</comment>
<dbReference type="CDD" id="cd00024">
    <property type="entry name" value="CD_CSD"/>
    <property type="match status" value="1"/>
</dbReference>
<dbReference type="OrthoDB" id="7690739at2759"/>
<keyword evidence="2" id="KW-1185">Reference proteome</keyword>
<name>A0A8X6G4B4_TRICU</name>
<gene>
    <name evidence="1" type="primary">AVEN_116510_1</name>
    <name evidence="1" type="ORF">TNCT_484251</name>
</gene>
<evidence type="ECO:0000313" key="1">
    <source>
        <dbReference type="EMBL" id="GFQ94049.1"/>
    </source>
</evidence>
<dbReference type="InterPro" id="IPR016197">
    <property type="entry name" value="Chromo-like_dom_sf"/>
</dbReference>
<accession>A0A8X6G4B4</accession>
<reference evidence="1" key="1">
    <citation type="submission" date="2020-07" db="EMBL/GenBank/DDBJ databases">
        <title>Multicomponent nature underlies the extraordinary mechanical properties of spider dragline silk.</title>
        <authorList>
            <person name="Kono N."/>
            <person name="Nakamura H."/>
            <person name="Mori M."/>
            <person name="Yoshida Y."/>
            <person name="Ohtoshi R."/>
            <person name="Malay A.D."/>
            <person name="Moran D.A.P."/>
            <person name="Tomita M."/>
            <person name="Numata K."/>
            <person name="Arakawa K."/>
        </authorList>
    </citation>
    <scope>NUCLEOTIDE SEQUENCE</scope>
</reference>
<organism evidence="1 2">
    <name type="scientific">Trichonephila clavata</name>
    <name type="common">Joro spider</name>
    <name type="synonym">Nephila clavata</name>
    <dbReference type="NCBI Taxonomy" id="2740835"/>
    <lineage>
        <taxon>Eukaryota</taxon>
        <taxon>Metazoa</taxon>
        <taxon>Ecdysozoa</taxon>
        <taxon>Arthropoda</taxon>
        <taxon>Chelicerata</taxon>
        <taxon>Arachnida</taxon>
        <taxon>Araneae</taxon>
        <taxon>Araneomorphae</taxon>
        <taxon>Entelegynae</taxon>
        <taxon>Araneoidea</taxon>
        <taxon>Nephilidae</taxon>
        <taxon>Trichonephila</taxon>
    </lineage>
</organism>
<evidence type="ECO:0000313" key="2">
    <source>
        <dbReference type="Proteomes" id="UP000887116"/>
    </source>
</evidence>
<dbReference type="AlphaFoldDB" id="A0A8X6G4B4"/>
<proteinExistence type="predicted"/>
<dbReference type="Proteomes" id="UP000887116">
    <property type="component" value="Unassembled WGS sequence"/>
</dbReference>
<protein>
    <submittedName>
        <fullName evidence="1">Chromo domain-containing protein</fullName>
    </submittedName>
</protein>
<sequence length="197" mass="22482">MLRNCVNIKGIEEKSRTKTIAEKGKNLLTKQRLSFPIILPAVLSTLAGFTEKLEVEFSGNVSQTALVLKVNDVFTKAPEWSTDIETTITLKEDDLVRISKANKPFRRGYLPGWSDEVFTVAKVYHSYPTTYKLQDMKAEAIKGRFYAEELQKISKRSDDYWHVEKVLKTKGSGRKKEYYVKWKASIIGSTRGSKQHG</sequence>
<dbReference type="PANTHER" id="PTHR46585:SF1">
    <property type="entry name" value="CHROMO DOMAIN-CONTAINING PROTEIN"/>
    <property type="match status" value="1"/>
</dbReference>
<dbReference type="SUPFAM" id="SSF54160">
    <property type="entry name" value="Chromo domain-like"/>
    <property type="match status" value="1"/>
</dbReference>
<dbReference type="GO" id="GO:0005694">
    <property type="term" value="C:chromosome"/>
    <property type="evidence" value="ECO:0007669"/>
    <property type="project" value="UniProtKB-ARBA"/>
</dbReference>
<dbReference type="EMBL" id="BMAO01014295">
    <property type="protein sequence ID" value="GFQ94049.1"/>
    <property type="molecule type" value="Genomic_DNA"/>
</dbReference>
<dbReference type="PANTHER" id="PTHR46585">
    <property type="entry name" value="INTEGRASE CORE DOMAIN CONTAINING PROTEIN"/>
    <property type="match status" value="1"/>
</dbReference>